<sequence>MKKNTALILLLLVTTFTFAQKREKVKGSKIVTTSIKEVGDFDALEIDDNIEVYLERGEKNEIKIEADDNLHEIIQMDLREKTLRLYTSKESSIFKKLSVRVTYTKSLTKVITKNEAIVYAIQELQLDDITFNSFDYSKLLLNVNAKKFNLVADDKSKSEINLKSEDAVLQLSKSSSIKSLVSSIKFKCDLYQKANAAIEGVAEKGSIRIDNNSTFTGTKFTIKEANFTAEANATGTVLAEISISLAISDKAEVSLLGKPTIQLTRFSEEAKLIKKLK</sequence>
<feature type="domain" description="Putative auto-transporter adhesin head GIN" evidence="2">
    <location>
        <begin position="40"/>
        <end position="259"/>
    </location>
</feature>
<feature type="chain" id="PRO_5027571673" description="Putative auto-transporter adhesin head GIN domain-containing protein" evidence="1">
    <location>
        <begin position="20"/>
        <end position="277"/>
    </location>
</feature>
<reference evidence="3 4" key="1">
    <citation type="submission" date="2020-06" db="EMBL/GenBank/DDBJ databases">
        <authorList>
            <person name="Criscuolo A."/>
        </authorList>
    </citation>
    <scope>NUCLEOTIDE SEQUENCE [LARGE SCALE GENOMIC DNA]</scope>
    <source>
        <strain evidence="4">CIP 111411</strain>
    </source>
</reference>
<evidence type="ECO:0000313" key="3">
    <source>
        <dbReference type="EMBL" id="CAD0004943.1"/>
    </source>
</evidence>
<protein>
    <recommendedName>
        <fullName evidence="2">Putative auto-transporter adhesin head GIN domain-containing protein</fullName>
    </recommendedName>
</protein>
<comment type="caution">
    <text evidence="3">The sequence shown here is derived from an EMBL/GenBank/DDBJ whole genome shotgun (WGS) entry which is preliminary data.</text>
</comment>
<dbReference type="RefSeq" id="WP_078225874.1">
    <property type="nucleotide sequence ID" value="NZ_CAIJDP010000069.1"/>
</dbReference>
<organism evidence="3 4">
    <name type="scientific">Flavobacterium salmonis</name>
    <dbReference type="NCBI Taxonomy" id="2654844"/>
    <lineage>
        <taxon>Bacteria</taxon>
        <taxon>Pseudomonadati</taxon>
        <taxon>Bacteroidota</taxon>
        <taxon>Flavobacteriia</taxon>
        <taxon>Flavobacteriales</taxon>
        <taxon>Flavobacteriaceae</taxon>
        <taxon>Flavobacterium</taxon>
    </lineage>
</organism>
<dbReference type="InterPro" id="IPR021255">
    <property type="entry name" value="DUF2807"/>
</dbReference>
<keyword evidence="4" id="KW-1185">Reference proteome</keyword>
<dbReference type="Proteomes" id="UP000530060">
    <property type="component" value="Unassembled WGS sequence"/>
</dbReference>
<evidence type="ECO:0000259" key="2">
    <source>
        <dbReference type="Pfam" id="PF10988"/>
    </source>
</evidence>
<keyword evidence="1" id="KW-0732">Signal</keyword>
<accession>A0A6V6YZN4</accession>
<proteinExistence type="predicted"/>
<gene>
    <name evidence="3" type="ORF">FLAT13_02482</name>
</gene>
<name>A0A6V6YZN4_9FLAO</name>
<dbReference type="AlphaFoldDB" id="A0A6V6YZN4"/>
<dbReference type="Pfam" id="PF10988">
    <property type="entry name" value="DUF2807"/>
    <property type="match status" value="1"/>
</dbReference>
<evidence type="ECO:0000256" key="1">
    <source>
        <dbReference type="SAM" id="SignalP"/>
    </source>
</evidence>
<feature type="signal peptide" evidence="1">
    <location>
        <begin position="1"/>
        <end position="19"/>
    </location>
</feature>
<dbReference type="Gene3D" id="2.160.20.120">
    <property type="match status" value="1"/>
</dbReference>
<evidence type="ECO:0000313" key="4">
    <source>
        <dbReference type="Proteomes" id="UP000530060"/>
    </source>
</evidence>
<dbReference type="EMBL" id="CAIJDP010000069">
    <property type="protein sequence ID" value="CAD0004943.1"/>
    <property type="molecule type" value="Genomic_DNA"/>
</dbReference>